<dbReference type="InterPro" id="IPR043502">
    <property type="entry name" value="DNA/RNA_pol_sf"/>
</dbReference>
<dbReference type="AlphaFoldDB" id="A0A9W6YQ62"/>
<dbReference type="InterPro" id="IPR036397">
    <property type="entry name" value="RNaseH_sf"/>
</dbReference>
<keyword evidence="1" id="KW-0808">Transferase</keyword>
<keyword evidence="3" id="KW-0540">Nuclease</keyword>
<dbReference type="InterPro" id="IPR050951">
    <property type="entry name" value="Retrovirus_Pol_polyprotein"/>
</dbReference>
<evidence type="ECO:0000256" key="2">
    <source>
        <dbReference type="ARBA" id="ARBA00022695"/>
    </source>
</evidence>
<proteinExistence type="predicted"/>
<dbReference type="SUPFAM" id="SSF56672">
    <property type="entry name" value="DNA/RNA polymerases"/>
    <property type="match status" value="1"/>
</dbReference>
<gene>
    <name evidence="8" type="ORF">Pfra01_003047700</name>
</gene>
<dbReference type="InterPro" id="IPR012337">
    <property type="entry name" value="RNaseH-like_sf"/>
</dbReference>
<protein>
    <submittedName>
        <fullName evidence="8">Unnamed protein product</fullName>
    </submittedName>
</protein>
<reference evidence="8" key="1">
    <citation type="submission" date="2023-04" db="EMBL/GenBank/DDBJ databases">
        <title>Phytophthora fragariaefolia NBRC 109709.</title>
        <authorList>
            <person name="Ichikawa N."/>
            <person name="Sato H."/>
            <person name="Tonouchi N."/>
        </authorList>
    </citation>
    <scope>NUCLEOTIDE SEQUENCE</scope>
    <source>
        <strain evidence="8">NBRC 109709</strain>
    </source>
</reference>
<evidence type="ECO:0000313" key="8">
    <source>
        <dbReference type="EMBL" id="GMG17964.1"/>
    </source>
</evidence>
<keyword evidence="6" id="KW-0695">RNA-directed DNA polymerase</keyword>
<dbReference type="GO" id="GO:0003676">
    <property type="term" value="F:nucleic acid binding"/>
    <property type="evidence" value="ECO:0007669"/>
    <property type="project" value="InterPro"/>
</dbReference>
<keyword evidence="4" id="KW-0255">Endonuclease</keyword>
<keyword evidence="5" id="KW-0378">Hydrolase</keyword>
<dbReference type="GO" id="GO:0004519">
    <property type="term" value="F:endonuclease activity"/>
    <property type="evidence" value="ECO:0007669"/>
    <property type="project" value="UniProtKB-KW"/>
</dbReference>
<dbReference type="PANTHER" id="PTHR37984">
    <property type="entry name" value="PROTEIN CBG26694"/>
    <property type="match status" value="1"/>
</dbReference>
<comment type="caution">
    <text evidence="8">The sequence shown here is derived from an EMBL/GenBank/DDBJ whole genome shotgun (WGS) entry which is preliminary data.</text>
</comment>
<dbReference type="GO" id="GO:0003964">
    <property type="term" value="F:RNA-directed DNA polymerase activity"/>
    <property type="evidence" value="ECO:0007669"/>
    <property type="project" value="UniProtKB-KW"/>
</dbReference>
<dbReference type="InterPro" id="IPR041588">
    <property type="entry name" value="Integrase_H2C2"/>
</dbReference>
<dbReference type="PANTHER" id="PTHR37984:SF5">
    <property type="entry name" value="PROTEIN NYNRIN-LIKE"/>
    <property type="match status" value="1"/>
</dbReference>
<keyword evidence="9" id="KW-1185">Reference proteome</keyword>
<evidence type="ECO:0000256" key="4">
    <source>
        <dbReference type="ARBA" id="ARBA00022759"/>
    </source>
</evidence>
<evidence type="ECO:0000256" key="6">
    <source>
        <dbReference type="ARBA" id="ARBA00022918"/>
    </source>
</evidence>
<dbReference type="Gene3D" id="3.30.420.10">
    <property type="entry name" value="Ribonuclease H-like superfamily/Ribonuclease H"/>
    <property type="match status" value="1"/>
</dbReference>
<dbReference type="InterPro" id="IPR001584">
    <property type="entry name" value="Integrase_cat-core"/>
</dbReference>
<dbReference type="GO" id="GO:0015074">
    <property type="term" value="P:DNA integration"/>
    <property type="evidence" value="ECO:0007669"/>
    <property type="project" value="InterPro"/>
</dbReference>
<dbReference type="FunFam" id="1.10.340.70:FF:000001">
    <property type="entry name" value="Retrovirus-related Pol polyprotein from transposon gypsy-like Protein"/>
    <property type="match status" value="1"/>
</dbReference>
<dbReference type="GO" id="GO:0016787">
    <property type="term" value="F:hydrolase activity"/>
    <property type="evidence" value="ECO:0007669"/>
    <property type="project" value="UniProtKB-KW"/>
</dbReference>
<dbReference type="Proteomes" id="UP001165121">
    <property type="component" value="Unassembled WGS sequence"/>
</dbReference>
<dbReference type="Pfam" id="PF17921">
    <property type="entry name" value="Integrase_H2C2"/>
    <property type="match status" value="1"/>
</dbReference>
<accession>A0A9W6YQ62</accession>
<dbReference type="Gene3D" id="1.10.340.70">
    <property type="match status" value="1"/>
</dbReference>
<evidence type="ECO:0000256" key="5">
    <source>
        <dbReference type="ARBA" id="ARBA00022801"/>
    </source>
</evidence>
<evidence type="ECO:0000256" key="1">
    <source>
        <dbReference type="ARBA" id="ARBA00022679"/>
    </source>
</evidence>
<organism evidence="8 9">
    <name type="scientific">Phytophthora fragariaefolia</name>
    <dbReference type="NCBI Taxonomy" id="1490495"/>
    <lineage>
        <taxon>Eukaryota</taxon>
        <taxon>Sar</taxon>
        <taxon>Stramenopiles</taxon>
        <taxon>Oomycota</taxon>
        <taxon>Peronosporomycetes</taxon>
        <taxon>Peronosporales</taxon>
        <taxon>Peronosporaceae</taxon>
        <taxon>Phytophthora</taxon>
    </lineage>
</organism>
<evidence type="ECO:0000259" key="7">
    <source>
        <dbReference type="PROSITE" id="PS50994"/>
    </source>
</evidence>
<keyword evidence="2" id="KW-0548">Nucleotidyltransferase</keyword>
<name>A0A9W6YQ62_9STRA</name>
<dbReference type="EMBL" id="BSXT01019170">
    <property type="protein sequence ID" value="GMG17964.1"/>
    <property type="molecule type" value="Genomic_DNA"/>
</dbReference>
<dbReference type="InterPro" id="IPR041373">
    <property type="entry name" value="RT_RNaseH"/>
</dbReference>
<dbReference type="SUPFAM" id="SSF53098">
    <property type="entry name" value="Ribonuclease H-like"/>
    <property type="match status" value="1"/>
</dbReference>
<evidence type="ECO:0000313" key="9">
    <source>
        <dbReference type="Proteomes" id="UP001165121"/>
    </source>
</evidence>
<feature type="domain" description="Integrase catalytic" evidence="7">
    <location>
        <begin position="513"/>
        <end position="673"/>
    </location>
</feature>
<dbReference type="PROSITE" id="PS50994">
    <property type="entry name" value="INTEGRASE"/>
    <property type="match status" value="1"/>
</dbReference>
<sequence>MKSALKESELRPRSQMVAASLYDELTEEQVRSGRNLERAKEAFEILKHKIVSTPLLRHPDRAKQFVIIPHANPWAACAVLGQMHDGVIQPVRFTGRILNEFELRYHIAEKEMLAILRVMELFRPLIYGSASPVVIYTRYTVLKWLLNSNSIEGRCLKWGLERSRWSLEIRRVQRDEDGLAAILGAGITPREHLDAVVEELIPAKGRVKKPPAVSIEMLESDYQGMVLSFDGAAKTSTRVGSCGCVLWHLPGWEVLDARGFILEDVTRRLAEYEIIRTKFKTVQLVHVKRLYNKAADYLTSKTLALGKSWQVEDAEERLHLRLVSRIAEQVMKPSGTPNEAQVRTRTVDADLDGVRSDFDSAPLTPAAKVLAVMTRARSRGEADSSEPMGPVEYQAERWRRIKVHQDVDTFLMQIKKYLKGEHDQFSHAQVKKIAKYADQSVVPTDLRPDILHYAHEDVQGGHQGITRTYEKLRSEFYRPRMYADVEVFVKECTDCASAKGRPLNSGPSPGNIEPSRPFEVVSMDFVTHLPKAERGNTFLLLFQDAFSGYVKCKPMGSTTAQDVAEAYEERVFRPFGPSSKLRHDQDPRFMSEVFSRLRDLLGSRQRATLAYRPQANGQQERSVQTVIRSVRAYVAESDQSDWDEHAERLMFALNTCFDVTRLDMPFYLVHGLDAQGTLSAMLGPMPSSVPERSAYEWRRKMQRDYSYAQACAEDLQKRAKKMRSETQTLKWQELSDRIKAGFKVGDAVWLYIPKVQPGLSRKLARMWHGPFRIEEMHGNFRVKLKRWR</sequence>
<dbReference type="Pfam" id="PF17917">
    <property type="entry name" value="RT_RNaseH"/>
    <property type="match status" value="1"/>
</dbReference>
<evidence type="ECO:0000256" key="3">
    <source>
        <dbReference type="ARBA" id="ARBA00022722"/>
    </source>
</evidence>
<dbReference type="OrthoDB" id="126178at2759"/>